<keyword evidence="1" id="KW-0677">Repeat</keyword>
<keyword evidence="5" id="KW-1185">Reference proteome</keyword>
<dbReference type="Pfam" id="PF17107">
    <property type="entry name" value="SesA"/>
    <property type="match status" value="1"/>
</dbReference>
<organism evidence="4 5">
    <name type="scientific">Cadophora malorum</name>
    <dbReference type="NCBI Taxonomy" id="108018"/>
    <lineage>
        <taxon>Eukaryota</taxon>
        <taxon>Fungi</taxon>
        <taxon>Dikarya</taxon>
        <taxon>Ascomycota</taxon>
        <taxon>Pezizomycotina</taxon>
        <taxon>Leotiomycetes</taxon>
        <taxon>Helotiales</taxon>
        <taxon>Ploettnerulaceae</taxon>
        <taxon>Cadophora</taxon>
    </lineage>
</organism>
<evidence type="ECO:0000256" key="1">
    <source>
        <dbReference type="ARBA" id="ARBA00022737"/>
    </source>
</evidence>
<feature type="domain" description="NACHT-NTPase and P-loop NTPases N-terminal" evidence="2">
    <location>
        <begin position="14"/>
        <end position="123"/>
    </location>
</feature>
<dbReference type="Gene3D" id="3.40.50.300">
    <property type="entry name" value="P-loop containing nucleotide triphosphate hydrolases"/>
    <property type="match status" value="1"/>
</dbReference>
<evidence type="ECO:0000313" key="4">
    <source>
        <dbReference type="EMBL" id="KAG4415987.1"/>
    </source>
</evidence>
<dbReference type="PANTHER" id="PTHR10039">
    <property type="entry name" value="AMELOGENIN"/>
    <property type="match status" value="1"/>
</dbReference>
<evidence type="ECO:0000313" key="5">
    <source>
        <dbReference type="Proteomes" id="UP000664132"/>
    </source>
</evidence>
<dbReference type="InterPro" id="IPR027417">
    <property type="entry name" value="P-loop_NTPase"/>
</dbReference>
<name>A0A8H7TA92_9HELO</name>
<reference evidence="4" key="1">
    <citation type="submission" date="2021-02" db="EMBL/GenBank/DDBJ databases">
        <title>Genome sequence Cadophora malorum strain M34.</title>
        <authorList>
            <person name="Stefanovic E."/>
            <person name="Vu D."/>
            <person name="Scully C."/>
            <person name="Dijksterhuis J."/>
            <person name="Roader J."/>
            <person name="Houbraken J."/>
        </authorList>
    </citation>
    <scope>NUCLEOTIDE SEQUENCE</scope>
    <source>
        <strain evidence="4">M34</strain>
    </source>
</reference>
<accession>A0A8H7TA92</accession>
<dbReference type="InterPro" id="IPR031352">
    <property type="entry name" value="SesA"/>
</dbReference>
<dbReference type="InterPro" id="IPR056884">
    <property type="entry name" value="NPHP3-like_N"/>
</dbReference>
<feature type="domain" description="Nephrocystin 3-like N-terminal" evidence="3">
    <location>
        <begin position="221"/>
        <end position="390"/>
    </location>
</feature>
<proteinExistence type="predicted"/>
<dbReference type="Proteomes" id="UP000664132">
    <property type="component" value="Unassembled WGS sequence"/>
</dbReference>
<evidence type="ECO:0008006" key="6">
    <source>
        <dbReference type="Google" id="ProtNLM"/>
    </source>
</evidence>
<dbReference type="AlphaFoldDB" id="A0A8H7TA92"/>
<evidence type="ECO:0000259" key="2">
    <source>
        <dbReference type="Pfam" id="PF17107"/>
    </source>
</evidence>
<sequence>MSGKGGWAEGGGGTLYDAANDASGLPKGFHKVAAKLPIVVLILEQANEYVQKPQVDQTTRDAFGTVLSRCELSAKELREIFARALPNNGSSRVDKYLSAAKKIGQGSRVQELIADILQEIGLLLASSSFATQRAVQAVERALADVSASETLLPADFLNLSPPRTLQQIQYSDSRTHTRSSHPKMLLSAWLLPDELSISKIATEQDTYMQKSFQNPKTAYKSFQWFFETVEYQQFVKIDSSKVLKIIGSPGCGKSVLTASVIHHLESSDPHSGSRDVLYCYCNRASEQSSSMALVRVLLAQTLQWATPEMIMEVKKSYSVHPVLRAYDMSSIEGDLWRPLRTLLGMRDQKTFIVVDGIDNCAQPLFCARSLIKITTSLASKAHCGLLLSSRLDRRDVFGSKSIQASMAKNNVECFQLDITEEQSRQDLVEFVSNEVSTRPSFLSSPRIIQDKVVASVCSRARGMFLYASLALEDLKGETRSSIADVDMALVNLPADLFNGYKKHLQLPTESRRGPEAFSWIFWASSSLTWNELRSALAIAESGYDENNDILDNCDTFIEHTCGQLVKSFGDTEQLRFIHPTVTEF</sequence>
<dbReference type="SUPFAM" id="SSF52540">
    <property type="entry name" value="P-loop containing nucleoside triphosphate hydrolases"/>
    <property type="match status" value="1"/>
</dbReference>
<comment type="caution">
    <text evidence="4">The sequence shown here is derived from an EMBL/GenBank/DDBJ whole genome shotgun (WGS) entry which is preliminary data.</text>
</comment>
<protein>
    <recommendedName>
        <fullName evidence="6">NACHT domain-containing protein</fullName>
    </recommendedName>
</protein>
<dbReference type="Pfam" id="PF24883">
    <property type="entry name" value="NPHP3_N"/>
    <property type="match status" value="1"/>
</dbReference>
<evidence type="ECO:0000259" key="3">
    <source>
        <dbReference type="Pfam" id="PF24883"/>
    </source>
</evidence>
<dbReference type="EMBL" id="JAFJYH010000201">
    <property type="protein sequence ID" value="KAG4415987.1"/>
    <property type="molecule type" value="Genomic_DNA"/>
</dbReference>
<gene>
    <name evidence="4" type="ORF">IFR04_010872</name>
</gene>
<dbReference type="OrthoDB" id="4062651at2759"/>